<dbReference type="WBParaSite" id="nRc.2.0.1.t02646-RA">
    <property type="protein sequence ID" value="nRc.2.0.1.t02646-RA"/>
    <property type="gene ID" value="nRc.2.0.1.g02646"/>
</dbReference>
<name>A0A915HM92_ROMCU</name>
<organism evidence="1 2">
    <name type="scientific">Romanomermis culicivorax</name>
    <name type="common">Nematode worm</name>
    <dbReference type="NCBI Taxonomy" id="13658"/>
    <lineage>
        <taxon>Eukaryota</taxon>
        <taxon>Metazoa</taxon>
        <taxon>Ecdysozoa</taxon>
        <taxon>Nematoda</taxon>
        <taxon>Enoplea</taxon>
        <taxon>Dorylaimia</taxon>
        <taxon>Mermithida</taxon>
        <taxon>Mermithoidea</taxon>
        <taxon>Mermithidae</taxon>
        <taxon>Romanomermis</taxon>
    </lineage>
</organism>
<sequence>MKRRKFMVRIFDEYWSGTKGYFIDFSQSGYRVGIDRTSPNFSPSFPPQIWIMRKKIENNTTEQNPEVKRRHRAARRCEIRERTKVNHNVYFPN</sequence>
<keyword evidence="1" id="KW-1185">Reference proteome</keyword>
<protein>
    <submittedName>
        <fullName evidence="2">Uncharacterized protein</fullName>
    </submittedName>
</protein>
<reference evidence="2" key="1">
    <citation type="submission" date="2022-11" db="UniProtKB">
        <authorList>
            <consortium name="WormBaseParasite"/>
        </authorList>
    </citation>
    <scope>IDENTIFICATION</scope>
</reference>
<proteinExistence type="predicted"/>
<accession>A0A915HM92</accession>
<evidence type="ECO:0000313" key="2">
    <source>
        <dbReference type="WBParaSite" id="nRc.2.0.1.t02646-RA"/>
    </source>
</evidence>
<evidence type="ECO:0000313" key="1">
    <source>
        <dbReference type="Proteomes" id="UP000887565"/>
    </source>
</evidence>
<dbReference type="Proteomes" id="UP000887565">
    <property type="component" value="Unplaced"/>
</dbReference>
<dbReference type="AlphaFoldDB" id="A0A915HM92"/>